<protein>
    <submittedName>
        <fullName evidence="9">ABC transporter ATP-binding protein</fullName>
    </submittedName>
</protein>
<dbReference type="InterPro" id="IPR051535">
    <property type="entry name" value="Siderophore_ABC-ATPase"/>
</dbReference>
<dbReference type="PANTHER" id="PTHR42771:SF2">
    <property type="entry name" value="IRON(3+)-HYDROXAMATE IMPORT ATP-BINDING PROTEIN FHUC"/>
    <property type="match status" value="1"/>
</dbReference>
<evidence type="ECO:0000259" key="8">
    <source>
        <dbReference type="SMART" id="SM00382"/>
    </source>
</evidence>
<keyword evidence="6" id="KW-0406">Ion transport</keyword>
<organism evidence="9 10">
    <name type="scientific">Mogibacterium diversum</name>
    <dbReference type="NCBI Taxonomy" id="114527"/>
    <lineage>
        <taxon>Bacteria</taxon>
        <taxon>Bacillati</taxon>
        <taxon>Bacillota</taxon>
        <taxon>Clostridia</taxon>
        <taxon>Peptostreptococcales</taxon>
        <taxon>Anaerovoracaceae</taxon>
        <taxon>Mogibacterium</taxon>
    </lineage>
</organism>
<evidence type="ECO:0000256" key="6">
    <source>
        <dbReference type="ARBA" id="ARBA00023065"/>
    </source>
</evidence>
<feature type="domain" description="AAA+ ATPase" evidence="8">
    <location>
        <begin position="41"/>
        <end position="218"/>
    </location>
</feature>
<keyword evidence="2" id="KW-0813">Transport</keyword>
<dbReference type="GO" id="GO:0005886">
    <property type="term" value="C:plasma membrane"/>
    <property type="evidence" value="ECO:0007669"/>
    <property type="project" value="UniProtKB-SubCell"/>
</dbReference>
<reference evidence="10" key="1">
    <citation type="submission" date="2018-02" db="EMBL/GenBank/DDBJ databases">
        <authorList>
            <person name="Holder M.E."/>
            <person name="Ajami N.J."/>
            <person name="Petrosino J.F."/>
        </authorList>
    </citation>
    <scope>NUCLEOTIDE SEQUENCE [LARGE SCALE GENOMIC DNA]</scope>
    <source>
        <strain evidence="10">CCUG 47132</strain>
    </source>
</reference>
<dbReference type="PANTHER" id="PTHR42771">
    <property type="entry name" value="IRON(3+)-HYDROXAMATE IMPORT ATP-BINDING PROTEIN FHUC"/>
    <property type="match status" value="1"/>
</dbReference>
<dbReference type="GO" id="GO:0006302">
    <property type="term" value="P:double-strand break repair"/>
    <property type="evidence" value="ECO:0007669"/>
    <property type="project" value="InterPro"/>
</dbReference>
<keyword evidence="7" id="KW-0472">Membrane</keyword>
<dbReference type="InterPro" id="IPR027417">
    <property type="entry name" value="P-loop_NTPase"/>
</dbReference>
<evidence type="ECO:0000313" key="9">
    <source>
        <dbReference type="EMBL" id="AVM48928.1"/>
    </source>
</evidence>
<dbReference type="Proteomes" id="UP000237883">
    <property type="component" value="Chromosome"/>
</dbReference>
<dbReference type="KEGG" id="mdv:C5Q96_02070"/>
<evidence type="ECO:0000256" key="3">
    <source>
        <dbReference type="ARBA" id="ARBA00022475"/>
    </source>
</evidence>
<evidence type="ECO:0000256" key="5">
    <source>
        <dbReference type="ARBA" id="ARBA00023004"/>
    </source>
</evidence>
<dbReference type="AlphaFoldDB" id="A0A2S0L6M7"/>
<evidence type="ECO:0000256" key="2">
    <source>
        <dbReference type="ARBA" id="ARBA00022448"/>
    </source>
</evidence>
<dbReference type="OrthoDB" id="9784297at2"/>
<dbReference type="InterPro" id="IPR003959">
    <property type="entry name" value="ATPase_AAA_core"/>
</dbReference>
<name>A0A2S0L6M7_9FIRM</name>
<dbReference type="SMART" id="SM00382">
    <property type="entry name" value="AAA"/>
    <property type="match status" value="1"/>
</dbReference>
<dbReference type="InterPro" id="IPR038729">
    <property type="entry name" value="Rad50/SbcC_AAA"/>
</dbReference>
<proteinExistence type="predicted"/>
<dbReference type="Pfam" id="PF13304">
    <property type="entry name" value="AAA_21"/>
    <property type="match status" value="1"/>
</dbReference>
<keyword evidence="3" id="KW-1003">Cell membrane</keyword>
<dbReference type="SUPFAM" id="SSF52540">
    <property type="entry name" value="P-loop containing nucleoside triphosphate hydrolases"/>
    <property type="match status" value="1"/>
</dbReference>
<evidence type="ECO:0000256" key="4">
    <source>
        <dbReference type="ARBA" id="ARBA00022496"/>
    </source>
</evidence>
<accession>A0A2S0L6M7</accession>
<evidence type="ECO:0000313" key="10">
    <source>
        <dbReference type="Proteomes" id="UP000237883"/>
    </source>
</evidence>
<dbReference type="Pfam" id="PF13476">
    <property type="entry name" value="AAA_23"/>
    <property type="match status" value="1"/>
</dbReference>
<dbReference type="EMBL" id="CP027228">
    <property type="protein sequence ID" value="AVM48928.1"/>
    <property type="molecule type" value="Genomic_DNA"/>
</dbReference>
<dbReference type="Gene3D" id="3.40.50.300">
    <property type="entry name" value="P-loop containing nucleotide triphosphate hydrolases"/>
    <property type="match status" value="2"/>
</dbReference>
<keyword evidence="10" id="KW-1185">Reference proteome</keyword>
<comment type="subcellular location">
    <subcellularLocation>
        <location evidence="1">Cell membrane</location>
        <topology evidence="1">Peripheral membrane protein</topology>
    </subcellularLocation>
</comment>
<gene>
    <name evidence="9" type="ORF">C5Q96_02070</name>
</gene>
<dbReference type="InterPro" id="IPR003593">
    <property type="entry name" value="AAA+_ATPase"/>
</dbReference>
<keyword evidence="5" id="KW-0408">Iron</keyword>
<evidence type="ECO:0000256" key="1">
    <source>
        <dbReference type="ARBA" id="ARBA00004202"/>
    </source>
</evidence>
<evidence type="ECO:0000256" key="7">
    <source>
        <dbReference type="ARBA" id="ARBA00023136"/>
    </source>
</evidence>
<keyword evidence="4" id="KW-0410">Iron transport</keyword>
<dbReference type="GO" id="GO:0006826">
    <property type="term" value="P:iron ion transport"/>
    <property type="evidence" value="ECO:0007669"/>
    <property type="project" value="UniProtKB-KW"/>
</dbReference>
<keyword evidence="9" id="KW-0547">Nucleotide-binding</keyword>
<sequence length="249" mass="28121">MKNKELYIKNVFLSREIPNDNYLKNLPVISNLKKIKELELTKPVTFIVGENGVGKSTLIEGIAVAMGFNAEGGSINFCFSTKESHSNLHEYITVGRGCRKHKDGFFLRAESFYNVASNIDYLDKDGGGPPIISSYGGISLHEQSHGESFMALVENRFFGNGLYILDEPEAALSPMRLMELMCYIKKLVDEKSQFIISTHSPILMTFPDAEVLEITNEGIKSIDYKETEHFFITKRFMDAPEQMIDNLLK</sequence>
<dbReference type="GO" id="GO:0005524">
    <property type="term" value="F:ATP binding"/>
    <property type="evidence" value="ECO:0007669"/>
    <property type="project" value="UniProtKB-KW"/>
</dbReference>
<dbReference type="GO" id="GO:0016887">
    <property type="term" value="F:ATP hydrolysis activity"/>
    <property type="evidence" value="ECO:0007669"/>
    <property type="project" value="InterPro"/>
</dbReference>
<keyword evidence="9" id="KW-0067">ATP-binding</keyword>